<keyword evidence="3" id="KW-1185">Reference proteome</keyword>
<sequence length="182" mass="19970">MSALFSLVAHFRVLLRPPKQADYHRLYRPEGVRPYVVHQATDTDHHRRDEEDTVAVEEERMMFTFRTMVIPDHARHHRGGGSDHTAIQGLLREHHLAGEVHQPGARPEGEDGVQATVLIVVTAGAGAGAGRGAAPEVEAGTGEDETLPCREEGESRCNNSSLTSLKRLDMGGSLVKVSRRAR</sequence>
<dbReference type="AlphaFoldDB" id="A0A8H7E6V1"/>
<name>A0A8H7E6V1_9EURO</name>
<reference evidence="2" key="1">
    <citation type="submission" date="2020-02" db="EMBL/GenBank/DDBJ databases">
        <authorList>
            <person name="Palmer J.M."/>
        </authorList>
    </citation>
    <scope>NUCLEOTIDE SEQUENCE</scope>
    <source>
        <strain evidence="2">EPUS1.4</strain>
        <tissue evidence="2">Thallus</tissue>
    </source>
</reference>
<gene>
    <name evidence="2" type="ORF">GJ744_004085</name>
</gene>
<organism evidence="2 3">
    <name type="scientific">Endocarpon pusillum</name>
    <dbReference type="NCBI Taxonomy" id="364733"/>
    <lineage>
        <taxon>Eukaryota</taxon>
        <taxon>Fungi</taxon>
        <taxon>Dikarya</taxon>
        <taxon>Ascomycota</taxon>
        <taxon>Pezizomycotina</taxon>
        <taxon>Eurotiomycetes</taxon>
        <taxon>Chaetothyriomycetidae</taxon>
        <taxon>Verrucariales</taxon>
        <taxon>Verrucariaceae</taxon>
        <taxon>Endocarpon</taxon>
    </lineage>
</organism>
<protein>
    <submittedName>
        <fullName evidence="2">Uncharacterized protein</fullName>
    </submittedName>
</protein>
<dbReference type="EMBL" id="JAACFV010000019">
    <property type="protein sequence ID" value="KAF7511497.1"/>
    <property type="molecule type" value="Genomic_DNA"/>
</dbReference>
<feature type="region of interest" description="Disordered" evidence="1">
    <location>
        <begin position="127"/>
        <end position="162"/>
    </location>
</feature>
<evidence type="ECO:0000256" key="1">
    <source>
        <dbReference type="SAM" id="MobiDB-lite"/>
    </source>
</evidence>
<proteinExistence type="predicted"/>
<evidence type="ECO:0000313" key="2">
    <source>
        <dbReference type="EMBL" id="KAF7511497.1"/>
    </source>
</evidence>
<dbReference type="Proteomes" id="UP000606974">
    <property type="component" value="Unassembled WGS sequence"/>
</dbReference>
<comment type="caution">
    <text evidence="2">The sequence shown here is derived from an EMBL/GenBank/DDBJ whole genome shotgun (WGS) entry which is preliminary data.</text>
</comment>
<evidence type="ECO:0000313" key="3">
    <source>
        <dbReference type="Proteomes" id="UP000606974"/>
    </source>
</evidence>
<accession>A0A8H7E6V1</accession>